<comment type="caution">
    <text evidence="2">The sequence shown here is derived from an EMBL/GenBank/DDBJ whole genome shotgun (WGS) entry which is preliminary data.</text>
</comment>
<sequence length="87" mass="9479">MTDQTGKPNDSEQDAATDAAQNVVDDVTSYEYSGDKDRIEHKLDEGLDQAGVELDSAEKKRVAQDIDALKDDEGAGTPDVERARPKE</sequence>
<dbReference type="OrthoDB" id="5148373at2"/>
<dbReference type="Proteomes" id="UP000256253">
    <property type="component" value="Unassembled WGS sequence"/>
</dbReference>
<dbReference type="AlphaFoldDB" id="A0A3D9UY98"/>
<evidence type="ECO:0000256" key="1">
    <source>
        <dbReference type="SAM" id="MobiDB-lite"/>
    </source>
</evidence>
<dbReference type="EMBL" id="QTUA01000001">
    <property type="protein sequence ID" value="REF29781.1"/>
    <property type="molecule type" value="Genomic_DNA"/>
</dbReference>
<keyword evidence="3" id="KW-1185">Reference proteome</keyword>
<gene>
    <name evidence="2" type="ORF">DFJ65_0750</name>
</gene>
<dbReference type="RefSeq" id="WP_147301300.1">
    <property type="nucleotide sequence ID" value="NZ_QTUA01000001.1"/>
</dbReference>
<feature type="region of interest" description="Disordered" evidence="1">
    <location>
        <begin position="66"/>
        <end position="87"/>
    </location>
</feature>
<evidence type="ECO:0000313" key="2">
    <source>
        <dbReference type="EMBL" id="REF29781.1"/>
    </source>
</evidence>
<protein>
    <submittedName>
        <fullName evidence="2">Uncharacterized protein</fullName>
    </submittedName>
</protein>
<proteinExistence type="predicted"/>
<name>A0A3D9UY98_9MICO</name>
<evidence type="ECO:0000313" key="3">
    <source>
        <dbReference type="Proteomes" id="UP000256253"/>
    </source>
</evidence>
<reference evidence="2 3" key="1">
    <citation type="submission" date="2018-08" db="EMBL/GenBank/DDBJ databases">
        <title>Sequencing the genomes of 1000 actinobacteria strains.</title>
        <authorList>
            <person name="Klenk H.-P."/>
        </authorList>
    </citation>
    <scope>NUCLEOTIDE SEQUENCE [LARGE SCALE GENOMIC DNA]</scope>
    <source>
        <strain evidence="2 3">DSM 22967</strain>
    </source>
</reference>
<feature type="region of interest" description="Disordered" evidence="1">
    <location>
        <begin position="1"/>
        <end position="26"/>
    </location>
</feature>
<accession>A0A3D9UY98</accession>
<organism evidence="2 3">
    <name type="scientific">Calidifontibacter indicus</name>
    <dbReference type="NCBI Taxonomy" id="419650"/>
    <lineage>
        <taxon>Bacteria</taxon>
        <taxon>Bacillati</taxon>
        <taxon>Actinomycetota</taxon>
        <taxon>Actinomycetes</taxon>
        <taxon>Micrococcales</taxon>
        <taxon>Dermacoccaceae</taxon>
        <taxon>Calidifontibacter</taxon>
    </lineage>
</organism>